<reference evidence="2" key="2">
    <citation type="submission" date="2021-03" db="UniProtKB">
        <authorList>
            <consortium name="EnsemblPlants"/>
        </authorList>
    </citation>
    <scope>IDENTIFICATION</scope>
</reference>
<dbReference type="GO" id="GO:0006974">
    <property type="term" value="P:DNA damage response"/>
    <property type="evidence" value="ECO:0007669"/>
    <property type="project" value="InterPro"/>
</dbReference>
<organism evidence="2 3">
    <name type="scientific">Cannabis sativa</name>
    <name type="common">Hemp</name>
    <name type="synonym">Marijuana</name>
    <dbReference type="NCBI Taxonomy" id="3483"/>
    <lineage>
        <taxon>Eukaryota</taxon>
        <taxon>Viridiplantae</taxon>
        <taxon>Streptophyta</taxon>
        <taxon>Embryophyta</taxon>
        <taxon>Tracheophyta</taxon>
        <taxon>Spermatophyta</taxon>
        <taxon>Magnoliopsida</taxon>
        <taxon>eudicotyledons</taxon>
        <taxon>Gunneridae</taxon>
        <taxon>Pentapetalae</taxon>
        <taxon>rosids</taxon>
        <taxon>fabids</taxon>
        <taxon>Rosales</taxon>
        <taxon>Cannabaceae</taxon>
        <taxon>Cannabis</taxon>
    </lineage>
</organism>
<dbReference type="InterPro" id="IPR044952">
    <property type="entry name" value="SUV2"/>
</dbReference>
<dbReference type="OMA" id="VYHLYSA"/>
<accession>A0A803PSC7</accession>
<feature type="compositionally biased region" description="Polar residues" evidence="1">
    <location>
        <begin position="66"/>
        <end position="89"/>
    </location>
</feature>
<keyword evidence="3" id="KW-1185">Reference proteome</keyword>
<feature type="region of interest" description="Disordered" evidence="1">
    <location>
        <begin position="151"/>
        <end position="178"/>
    </location>
</feature>
<dbReference type="EMBL" id="UZAU01000471">
    <property type="status" value="NOT_ANNOTATED_CDS"/>
    <property type="molecule type" value="Genomic_DNA"/>
</dbReference>
<name>A0A803PSC7_CANSA</name>
<evidence type="ECO:0000313" key="2">
    <source>
        <dbReference type="EnsemblPlants" id="cds.evm.model.05.898"/>
    </source>
</evidence>
<feature type="compositionally biased region" description="Pro residues" evidence="1">
    <location>
        <begin position="49"/>
        <end position="63"/>
    </location>
</feature>
<dbReference type="PANTHER" id="PTHR35761">
    <property type="entry name" value="ATR INTERACTING PROTEIN"/>
    <property type="match status" value="1"/>
</dbReference>
<evidence type="ECO:0000313" key="3">
    <source>
        <dbReference type="Proteomes" id="UP000596661"/>
    </source>
</evidence>
<dbReference type="Proteomes" id="UP000596661">
    <property type="component" value="Chromosome 5"/>
</dbReference>
<proteinExistence type="predicted"/>
<protein>
    <submittedName>
        <fullName evidence="2">Uncharacterized protein</fullName>
    </submittedName>
</protein>
<feature type="region of interest" description="Disordered" evidence="1">
    <location>
        <begin position="25"/>
        <end position="89"/>
    </location>
</feature>
<evidence type="ECO:0000256" key="1">
    <source>
        <dbReference type="SAM" id="MobiDB-lite"/>
    </source>
</evidence>
<dbReference type="PANTHER" id="PTHR35761:SF1">
    <property type="entry name" value="PROTEIN SENSITIVE TO UV 2"/>
    <property type="match status" value="1"/>
</dbReference>
<dbReference type="EnsemblPlants" id="evm.model.05.898">
    <property type="protein sequence ID" value="cds.evm.model.05.898"/>
    <property type="gene ID" value="evm.TU.05.898"/>
</dbReference>
<sequence length="732" mass="81952">MSEEGFEEWDAEFLDQLIQIEELALPSSSSTAIPNPNPDSHAYHHPSHFPFPPPSLRNPPSFSPPRQLSQRTSTLNSFPRSSNATDSKCSTTIAAATTALSSVPTLRPSEDDKELEIKRLKGELGLVSKQLSDLEQECSVLRKKRVYQPNNVSSKNEEKEAFLPNSEGTGTNSDREHGALGVRHPVVSQRFQNVDIAIPSKKAAGVQTDDSVVFAQGFSNELLTSRDLSKKLLAIWELPNNQILGRNIISNLFVTCQSDFHVLFGCTGMNHSAELKMDFPVCGSSNVDLQCPVNSHHTSDAAKVSHLYYVLTKINNGMAHLEALLEPLLDLCILESVIIVNRSLRILHMFLKDLLSFERKFGDRDNIMVDGLCSGNNTSHHPGSGTAEKTDIISIIEDENSYLYAGYLPLTKLSDEKTIYEKGKLSSSHGSYVSRVDWVSLFNIMLQTAMRITEESARLEAVSIMNIILIRCNPYTEREKFCNTQVFESILKLLRKETGLNVQKHSIRLLFLLLNCPKLLAMFCSGCTERKDTGSKNDTTEDRSATLQGLADCVACSGNGVEELKLRRNAIVLLAILASSGKSGFDILVSHKLSKDANFLMLILQVMVSEIDTEATIIPDSYEIFKERDMAGLSIDIANRLARKDVSGEFDETVRMMRESEVIDERQRCGLQLLTRNRDRACLSIDFANRLARKDLSDQFYDMMRMMRESEIVDLARGFRKRVFTYMGDHTV</sequence>
<reference evidence="2" key="1">
    <citation type="submission" date="2018-11" db="EMBL/GenBank/DDBJ databases">
        <authorList>
            <person name="Grassa J C."/>
        </authorList>
    </citation>
    <scope>NUCLEOTIDE SEQUENCE [LARGE SCALE GENOMIC DNA]</scope>
</reference>
<dbReference type="Gramene" id="evm.model.05.898">
    <property type="protein sequence ID" value="cds.evm.model.05.898"/>
    <property type="gene ID" value="evm.TU.05.898"/>
</dbReference>
<dbReference type="AlphaFoldDB" id="A0A803PSC7"/>